<dbReference type="AlphaFoldDB" id="A0A059FYX5"/>
<keyword evidence="4 8" id="KW-0812">Transmembrane</keyword>
<dbReference type="Pfam" id="PF07715">
    <property type="entry name" value="Plug"/>
    <property type="match status" value="1"/>
</dbReference>
<keyword evidence="3 8" id="KW-1134">Transmembrane beta strand</keyword>
<evidence type="ECO:0000256" key="8">
    <source>
        <dbReference type="PROSITE-ProRule" id="PRU01360"/>
    </source>
</evidence>
<evidence type="ECO:0000313" key="14">
    <source>
        <dbReference type="Proteomes" id="UP000025061"/>
    </source>
</evidence>
<dbReference type="EMBL" id="ARYI01000002">
    <property type="protein sequence ID" value="KCZ95710.1"/>
    <property type="molecule type" value="Genomic_DNA"/>
</dbReference>
<dbReference type="Gene3D" id="2.170.130.10">
    <property type="entry name" value="TonB-dependent receptor, plug domain"/>
    <property type="match status" value="1"/>
</dbReference>
<keyword evidence="2 8" id="KW-0813">Transport</keyword>
<evidence type="ECO:0000256" key="2">
    <source>
        <dbReference type="ARBA" id="ARBA00022448"/>
    </source>
</evidence>
<evidence type="ECO:0000256" key="1">
    <source>
        <dbReference type="ARBA" id="ARBA00004571"/>
    </source>
</evidence>
<evidence type="ECO:0000313" key="13">
    <source>
        <dbReference type="EMBL" id="KCZ95710.1"/>
    </source>
</evidence>
<keyword evidence="6 8" id="KW-0472">Membrane</keyword>
<name>A0A059FYX5_9PROT</name>
<dbReference type="Pfam" id="PF00593">
    <property type="entry name" value="TonB_dep_Rec_b-barrel"/>
    <property type="match status" value="1"/>
</dbReference>
<accession>A0A059FYX5</accession>
<dbReference type="Gene3D" id="2.40.170.20">
    <property type="entry name" value="TonB-dependent receptor, beta-barrel domain"/>
    <property type="match status" value="1"/>
</dbReference>
<proteinExistence type="inferred from homology"/>
<comment type="caution">
    <text evidence="13">The sequence shown here is derived from an EMBL/GenBank/DDBJ whole genome shotgun (WGS) entry which is preliminary data.</text>
</comment>
<keyword evidence="14" id="KW-1185">Reference proteome</keyword>
<feature type="chain" id="PRO_5001572784" evidence="10">
    <location>
        <begin position="28"/>
        <end position="998"/>
    </location>
</feature>
<dbReference type="InterPro" id="IPR039426">
    <property type="entry name" value="TonB-dep_rcpt-like"/>
</dbReference>
<feature type="signal peptide" evidence="10">
    <location>
        <begin position="1"/>
        <end position="27"/>
    </location>
</feature>
<dbReference type="Proteomes" id="UP000025061">
    <property type="component" value="Unassembled WGS sequence"/>
</dbReference>
<feature type="domain" description="TonB-dependent receptor-like beta-barrel" evidence="11">
    <location>
        <begin position="438"/>
        <end position="956"/>
    </location>
</feature>
<evidence type="ECO:0000256" key="3">
    <source>
        <dbReference type="ARBA" id="ARBA00022452"/>
    </source>
</evidence>
<dbReference type="PROSITE" id="PS52016">
    <property type="entry name" value="TONB_DEPENDENT_REC_3"/>
    <property type="match status" value="1"/>
</dbReference>
<evidence type="ECO:0000256" key="9">
    <source>
        <dbReference type="RuleBase" id="RU003357"/>
    </source>
</evidence>
<evidence type="ECO:0000259" key="11">
    <source>
        <dbReference type="Pfam" id="PF00593"/>
    </source>
</evidence>
<evidence type="ECO:0000256" key="6">
    <source>
        <dbReference type="ARBA" id="ARBA00023136"/>
    </source>
</evidence>
<evidence type="ECO:0000256" key="4">
    <source>
        <dbReference type="ARBA" id="ARBA00022692"/>
    </source>
</evidence>
<keyword evidence="7 8" id="KW-0998">Cell outer membrane</keyword>
<dbReference type="GO" id="GO:0009279">
    <property type="term" value="C:cell outer membrane"/>
    <property type="evidence" value="ECO:0007669"/>
    <property type="project" value="UniProtKB-SubCell"/>
</dbReference>
<gene>
    <name evidence="13" type="ORF">HHI_03027</name>
</gene>
<evidence type="ECO:0000256" key="10">
    <source>
        <dbReference type="SAM" id="SignalP"/>
    </source>
</evidence>
<dbReference type="InterPro" id="IPR000531">
    <property type="entry name" value="Beta-barrel_TonB"/>
</dbReference>
<dbReference type="PANTHER" id="PTHR47234">
    <property type="match status" value="1"/>
</dbReference>
<dbReference type="PANTHER" id="PTHR47234:SF2">
    <property type="entry name" value="TONB-DEPENDENT RECEPTOR"/>
    <property type="match status" value="1"/>
</dbReference>
<reference evidence="13 14" key="1">
    <citation type="submission" date="2013-04" db="EMBL/GenBank/DDBJ databases">
        <title>Hyphomonas hirschiana VP5 Genome Sequencing.</title>
        <authorList>
            <person name="Lai Q."/>
            <person name="Shao Z."/>
        </authorList>
    </citation>
    <scope>NUCLEOTIDE SEQUENCE [LARGE SCALE GENOMIC DNA]</scope>
    <source>
        <strain evidence="13 14">VP5</strain>
    </source>
</reference>
<dbReference type="SUPFAM" id="SSF56935">
    <property type="entry name" value="Porins"/>
    <property type="match status" value="1"/>
</dbReference>
<comment type="subcellular location">
    <subcellularLocation>
        <location evidence="1 8">Cell outer membrane</location>
        <topology evidence="1 8">Multi-pass membrane protein</topology>
    </subcellularLocation>
</comment>
<evidence type="ECO:0000256" key="7">
    <source>
        <dbReference type="ARBA" id="ARBA00023237"/>
    </source>
</evidence>
<comment type="similarity">
    <text evidence="8 9">Belongs to the TonB-dependent receptor family.</text>
</comment>
<dbReference type="InterPro" id="IPR012910">
    <property type="entry name" value="Plug_dom"/>
</dbReference>
<keyword evidence="5 9" id="KW-0798">TonB box</keyword>
<dbReference type="OrthoDB" id="7051241at2"/>
<evidence type="ECO:0000256" key="5">
    <source>
        <dbReference type="ARBA" id="ARBA00023077"/>
    </source>
</evidence>
<evidence type="ECO:0000259" key="12">
    <source>
        <dbReference type="Pfam" id="PF07715"/>
    </source>
</evidence>
<protein>
    <submittedName>
        <fullName evidence="13">TonB-dependent receptor</fullName>
    </submittedName>
</protein>
<dbReference type="InterPro" id="IPR037066">
    <property type="entry name" value="Plug_dom_sf"/>
</dbReference>
<organism evidence="13 14">
    <name type="scientific">Hyphomonas hirschiana VP5</name>
    <dbReference type="NCBI Taxonomy" id="1280951"/>
    <lineage>
        <taxon>Bacteria</taxon>
        <taxon>Pseudomonadati</taxon>
        <taxon>Pseudomonadota</taxon>
        <taxon>Alphaproteobacteria</taxon>
        <taxon>Hyphomonadales</taxon>
        <taxon>Hyphomonadaceae</taxon>
        <taxon>Hyphomonas</taxon>
    </lineage>
</organism>
<keyword evidence="10" id="KW-0732">Signal</keyword>
<keyword evidence="13" id="KW-0675">Receptor</keyword>
<dbReference type="InterPro" id="IPR036942">
    <property type="entry name" value="Beta-barrel_TonB_sf"/>
</dbReference>
<dbReference type="PATRIC" id="fig|1280951.3.peg.611"/>
<sequence>MKKMQFHRSVLGSVAISALLFSGAGYAQEADEADDVVEVVTEAPAEDEARQEKIVVTGSLIARDEFASSSPIQVITAEVATLEGLVDTAALLQGSSLASGSTQLNNTFQNFVTNGGIGSQTIDLRGCGDTRTLVLIDGKRPGSSGTRGSIAALDLNVVPQSIIQRVEILKDGASTIYGSDAVCGVVNIITRDSVDSLELNGFISQPFESGGEQYSLSAAYGFDLGDFANFTFSAEYRLDEEMDVSQRDYLDCPRDYVRDPVSGRLIDRLNFSATATDPNRNCSSLYHNTAIDLFSEERLVPSPDGITVPTAFGGFIPGYRPRVGTGFTADGQPFYEDILDAPFLDNQDFFPKNENLSLFATADVDLGGIAWDTELLYSKRKTDVEGWRQFFPIVGSAINPAGNNPGFGYIADPTYSNSMFSLVQAVMPYPTTNNIEVDYYYASSSLSGGFAPGMLDGWSWKVDGSYSRGEGSYGGNEILASLSGDWNLDGVADTDGDGVPNTVGPPSINYLDPDILSGARVQDLVNAVGGYQTGNTVYEQTTFTAVLAGELFELPAGPLGVGLGAEYREFSIDDQPGVLTQSGDIWGSSTAGPTVGTNSVSELFAEVSVPLLKGAPLAEDVEFSASIRGFDYDIGGSDSIYKAGLNWQINPVLRARTSYGTSYRAPALFELFLDDQTGFLAQTSIDPCIDWGQSQNANIRANCAAAGIPDNYVGAAGSALVVTSGGGEDLRPETGDTFTVGIILTPTGADLNIAFDYYEIEIKDQITSLSGAQIVGGCYGTTTFPNDFCSLFDRAAADDPVAPFGLDNILAPTLNVDSQSQRGLDMEVRYTHEFNFGTMIFDGSVNWAFERYINVFGADFVSGIDNNDFNGTVGYPSIVGDASIRLDRGDWTYTWFTDFIGRQDDNRYYADNFNEPQDYFGLPGLYTSSTEAVFQHGASVRWQGDSLTLAFGINNIFDETPPQVSPDLVQISAGNTPLSATGYDLRGRRAFMSVSKTF</sequence>
<feature type="domain" description="TonB-dependent receptor plug" evidence="12">
    <location>
        <begin position="68"/>
        <end position="185"/>
    </location>
</feature>